<sequence length="57" mass="6577">MRYPKRAYTFSVDYFSTPESVDPFLRMKGANAMLLQVDKTSVTRVKVEPSLKTARFT</sequence>
<accession>A0A806LD22</accession>
<dbReference type="KEGG" id="lpq:AF91_05205"/>
<proteinExistence type="predicted"/>
<dbReference type="AlphaFoldDB" id="A0A806LD22"/>
<dbReference type="EMBL" id="CP007122">
    <property type="protein sequence ID" value="AHJ34434.1"/>
    <property type="molecule type" value="Genomic_DNA"/>
</dbReference>
<organism evidence="1 2">
    <name type="scientific">Lacticaseibacillus paracasei N1115</name>
    <dbReference type="NCBI Taxonomy" id="1446494"/>
    <lineage>
        <taxon>Bacteria</taxon>
        <taxon>Bacillati</taxon>
        <taxon>Bacillota</taxon>
        <taxon>Bacilli</taxon>
        <taxon>Lactobacillales</taxon>
        <taxon>Lactobacillaceae</taxon>
        <taxon>Lacticaseibacillus</taxon>
    </lineage>
</organism>
<evidence type="ECO:0000313" key="1">
    <source>
        <dbReference type="EMBL" id="AHJ34434.1"/>
    </source>
</evidence>
<dbReference type="Proteomes" id="UP000019441">
    <property type="component" value="Chromosome"/>
</dbReference>
<evidence type="ECO:0000313" key="2">
    <source>
        <dbReference type="Proteomes" id="UP000019441"/>
    </source>
</evidence>
<protein>
    <submittedName>
        <fullName evidence="1">Uncharacterized protein</fullName>
    </submittedName>
</protein>
<name>A0A806LD22_LACPA</name>
<reference evidence="1 2" key="1">
    <citation type="journal article" date="2014" name="Genome Announc.">
        <title>Whole Genome Sequence of the Probiotic Strain Lactobacillus paracasei N1115, Isolated from Traditional Chinese Fermented Milk.</title>
        <authorList>
            <person name="Wang S."/>
            <person name="Zhu H."/>
            <person name="He F."/>
            <person name="Luo Y."/>
            <person name="Kang Z."/>
            <person name="Lu C."/>
            <person name="Feng L."/>
            <person name="Lu X."/>
            <person name="Xue Y."/>
            <person name="Wang H."/>
        </authorList>
    </citation>
    <scope>NUCLEOTIDE SEQUENCE [LARGE SCALE GENOMIC DNA]</scope>
    <source>
        <strain evidence="1 2">N1115</strain>
    </source>
</reference>
<gene>
    <name evidence="1" type="ORF">AF91_05205</name>
</gene>